<evidence type="ECO:0000256" key="1">
    <source>
        <dbReference type="SAM" id="MobiDB-lite"/>
    </source>
</evidence>
<dbReference type="EMBL" id="ML996110">
    <property type="protein sequence ID" value="KAF2738228.1"/>
    <property type="molecule type" value="Genomic_DNA"/>
</dbReference>
<dbReference type="AlphaFoldDB" id="A0A9P4R2J9"/>
<sequence length="194" mass="21302">MSQAFAKPQTTRPRLDEVQLFEFLKEQIIITTVALYGCKTSPDRTLFDVITYVTGPSSSENTRGCGVALVVYGARNDFSRFRVLKRAEEQKDMNSNMETLLQSVRMDMGGLMKALAEHGKKNFQHDPAAVVGAFKKTAVRAPDSEAKLKEGAETMGGKPSDEEKFTGGEETLGGKPSDEEKLTECVDAVDLNKT</sequence>
<accession>A0A9P4R2J9</accession>
<reference evidence="2" key="1">
    <citation type="journal article" date="2020" name="Stud. Mycol.">
        <title>101 Dothideomycetes genomes: a test case for predicting lifestyles and emergence of pathogens.</title>
        <authorList>
            <person name="Haridas S."/>
            <person name="Albert R."/>
            <person name="Binder M."/>
            <person name="Bloem J."/>
            <person name="Labutti K."/>
            <person name="Salamov A."/>
            <person name="Andreopoulos B."/>
            <person name="Baker S."/>
            <person name="Barry K."/>
            <person name="Bills G."/>
            <person name="Bluhm B."/>
            <person name="Cannon C."/>
            <person name="Castanera R."/>
            <person name="Culley D."/>
            <person name="Daum C."/>
            <person name="Ezra D."/>
            <person name="Gonzalez J."/>
            <person name="Henrissat B."/>
            <person name="Kuo A."/>
            <person name="Liang C."/>
            <person name="Lipzen A."/>
            <person name="Lutzoni F."/>
            <person name="Magnuson J."/>
            <person name="Mondo S."/>
            <person name="Nolan M."/>
            <person name="Ohm R."/>
            <person name="Pangilinan J."/>
            <person name="Park H.-J."/>
            <person name="Ramirez L."/>
            <person name="Alfaro M."/>
            <person name="Sun H."/>
            <person name="Tritt A."/>
            <person name="Yoshinaga Y."/>
            <person name="Zwiers L.-H."/>
            <person name="Turgeon B."/>
            <person name="Goodwin S."/>
            <person name="Spatafora J."/>
            <person name="Crous P."/>
            <person name="Grigoriev I."/>
        </authorList>
    </citation>
    <scope>NUCLEOTIDE SEQUENCE</scope>
    <source>
        <strain evidence="2">CBS 125425</strain>
    </source>
</reference>
<proteinExistence type="predicted"/>
<protein>
    <submittedName>
        <fullName evidence="2">Uncharacterized protein</fullName>
    </submittedName>
</protein>
<name>A0A9P4R2J9_9PLEO</name>
<dbReference type="Proteomes" id="UP000799444">
    <property type="component" value="Unassembled WGS sequence"/>
</dbReference>
<feature type="region of interest" description="Disordered" evidence="1">
    <location>
        <begin position="142"/>
        <end position="194"/>
    </location>
</feature>
<feature type="compositionally biased region" description="Basic and acidic residues" evidence="1">
    <location>
        <begin position="142"/>
        <end position="152"/>
    </location>
</feature>
<comment type="caution">
    <text evidence="2">The sequence shown here is derived from an EMBL/GenBank/DDBJ whole genome shotgun (WGS) entry which is preliminary data.</text>
</comment>
<keyword evidence="3" id="KW-1185">Reference proteome</keyword>
<feature type="compositionally biased region" description="Basic and acidic residues" evidence="1">
    <location>
        <begin position="176"/>
        <end position="194"/>
    </location>
</feature>
<evidence type="ECO:0000313" key="3">
    <source>
        <dbReference type="Proteomes" id="UP000799444"/>
    </source>
</evidence>
<evidence type="ECO:0000313" key="2">
    <source>
        <dbReference type="EMBL" id="KAF2738228.1"/>
    </source>
</evidence>
<organism evidence="2 3">
    <name type="scientific">Polyplosphaeria fusca</name>
    <dbReference type="NCBI Taxonomy" id="682080"/>
    <lineage>
        <taxon>Eukaryota</taxon>
        <taxon>Fungi</taxon>
        <taxon>Dikarya</taxon>
        <taxon>Ascomycota</taxon>
        <taxon>Pezizomycotina</taxon>
        <taxon>Dothideomycetes</taxon>
        <taxon>Pleosporomycetidae</taxon>
        <taxon>Pleosporales</taxon>
        <taxon>Tetraplosphaeriaceae</taxon>
        <taxon>Polyplosphaeria</taxon>
    </lineage>
</organism>
<gene>
    <name evidence="2" type="ORF">EJ04DRAFT_560818</name>
</gene>